<proteinExistence type="predicted"/>
<feature type="domain" description="UDENN" evidence="2">
    <location>
        <begin position="80"/>
        <end position="611"/>
    </location>
</feature>
<sequence length="784" mass="87180">MSTTLPIRTSDEKGHSAPSPAKSNGLPHLSPSPSIAPKHSPRSSQTSTRHSGDQHTATRDSKPRRCKSQYPRDSPERHVEFILVASFHIDRGPIMEHQYPGPISGDESMLAELMLPDQTHVRSQDWTIFFLHKDTSTEGEDEEQTGTKKKKRKAQTETSSGDGEASDGLDDESGETTEEEQSSDEEDGGEGPPLMYVLNLVNTKQDNTVKRGAVVKAMAICTRHSFLHIYKPILLLALEDYFKSPYPETLESLYNAVNAMDLSYMPKLNLLERQILQASNSKDMFIEKFEQMVNQRMIADGELNETNEDNPPSPKKASPRNILPRDTHEFESKIIYQNIPIPVKVPTVIWPEIVGDFSLVKLIQTFSAPHTSSPQPFPLHPHLTTSGAYTHPIIVLVNAMLTQKRVVFLGHNRPSGEVAEAVLAACALASGGILRGFTRHAFPYTDLTKIDDLLMVPGFIAGVTNPTFANHPEWWDVLCDLPTGRIKISNHIEPAPVTDGLLYFQQQTPVIPPGPNADPSGDNLFMEDVLRSIANRYGENAIRAKWRAYTTKFTRIAAAFEETVYGASNIYIIGPNEEISPESPSGLQADPADPTTLRGHGYVWSDEAAKQRELMASVSRIEGWRTTRSYYSFIQDIAAMYYPARPIQKPDLYHHHDRLRTRKLLPADASAIYIAFSHAIQDYAGICQLLTVTPESQAGLFYLAMGLLHPDQTTREATADLLERIALHPAGRHFWAQLNRFAKTAYFRIKRDRDAGSSKSPSDSFGPPQSLVGVAMSGVRSHGS</sequence>
<feature type="region of interest" description="Disordered" evidence="1">
    <location>
        <begin position="136"/>
        <end position="195"/>
    </location>
</feature>
<dbReference type="Proteomes" id="UP001610335">
    <property type="component" value="Unassembled WGS sequence"/>
</dbReference>
<evidence type="ECO:0000313" key="3">
    <source>
        <dbReference type="EMBL" id="KAL2813623.1"/>
    </source>
</evidence>
<dbReference type="InterPro" id="IPR052809">
    <property type="entry name" value="Actin_polarity_regulatory"/>
</dbReference>
<gene>
    <name evidence="3" type="ORF">BDW59DRAFT_30613</name>
</gene>
<dbReference type="InterPro" id="IPR037516">
    <property type="entry name" value="Tripartite_DENN"/>
</dbReference>
<keyword evidence="4" id="KW-1185">Reference proteome</keyword>
<feature type="region of interest" description="Disordered" evidence="1">
    <location>
        <begin position="1"/>
        <end position="75"/>
    </location>
</feature>
<evidence type="ECO:0000259" key="2">
    <source>
        <dbReference type="PROSITE" id="PS50211"/>
    </source>
</evidence>
<feature type="compositionally biased region" description="Acidic residues" evidence="1">
    <location>
        <begin position="164"/>
        <end position="189"/>
    </location>
</feature>
<evidence type="ECO:0000256" key="1">
    <source>
        <dbReference type="SAM" id="MobiDB-lite"/>
    </source>
</evidence>
<feature type="region of interest" description="Disordered" evidence="1">
    <location>
        <begin position="303"/>
        <end position="322"/>
    </location>
</feature>
<dbReference type="Pfam" id="PF07792">
    <property type="entry name" value="Afi1"/>
    <property type="match status" value="1"/>
</dbReference>
<organism evidence="3 4">
    <name type="scientific">Aspergillus cavernicola</name>
    <dbReference type="NCBI Taxonomy" id="176166"/>
    <lineage>
        <taxon>Eukaryota</taxon>
        <taxon>Fungi</taxon>
        <taxon>Dikarya</taxon>
        <taxon>Ascomycota</taxon>
        <taxon>Pezizomycotina</taxon>
        <taxon>Eurotiomycetes</taxon>
        <taxon>Eurotiomycetidae</taxon>
        <taxon>Eurotiales</taxon>
        <taxon>Aspergillaceae</taxon>
        <taxon>Aspergillus</taxon>
        <taxon>Aspergillus subgen. Nidulantes</taxon>
    </lineage>
</organism>
<feature type="region of interest" description="Disordered" evidence="1">
    <location>
        <begin position="753"/>
        <end position="784"/>
    </location>
</feature>
<accession>A0ABR4HDR0</accession>
<evidence type="ECO:0000313" key="4">
    <source>
        <dbReference type="Proteomes" id="UP001610335"/>
    </source>
</evidence>
<dbReference type="PANTHER" id="PTHR28245:SF1">
    <property type="entry name" value="ARF3-INTERACTING PROTEIN 1"/>
    <property type="match status" value="1"/>
</dbReference>
<dbReference type="PROSITE" id="PS50211">
    <property type="entry name" value="DENN"/>
    <property type="match status" value="1"/>
</dbReference>
<protein>
    <submittedName>
        <fullName evidence="3">Docking domain of Afi1 for Arf3 in vesicle trafficking-domain-containing protein</fullName>
    </submittedName>
</protein>
<name>A0ABR4HDR0_9EURO</name>
<dbReference type="EMBL" id="JBFXLS010000141">
    <property type="protein sequence ID" value="KAL2813623.1"/>
    <property type="molecule type" value="Genomic_DNA"/>
</dbReference>
<dbReference type="Pfam" id="PF08616">
    <property type="entry name" value="SPA"/>
    <property type="match status" value="1"/>
</dbReference>
<comment type="caution">
    <text evidence="3">The sequence shown here is derived from an EMBL/GenBank/DDBJ whole genome shotgun (WGS) entry which is preliminary data.</text>
</comment>
<reference evidence="3 4" key="1">
    <citation type="submission" date="2024-07" db="EMBL/GenBank/DDBJ databases">
        <title>Section-level genome sequencing and comparative genomics of Aspergillus sections Usti and Cavernicolus.</title>
        <authorList>
            <consortium name="Lawrence Berkeley National Laboratory"/>
            <person name="Nybo J.L."/>
            <person name="Vesth T.C."/>
            <person name="Theobald S."/>
            <person name="Frisvad J.C."/>
            <person name="Larsen T.O."/>
            <person name="Kjaerboelling I."/>
            <person name="Rothschild-Mancinelli K."/>
            <person name="Lyhne E.K."/>
            <person name="Kogle M.E."/>
            <person name="Barry K."/>
            <person name="Clum A."/>
            <person name="Na H."/>
            <person name="Ledsgaard L."/>
            <person name="Lin J."/>
            <person name="Lipzen A."/>
            <person name="Kuo A."/>
            <person name="Riley R."/>
            <person name="Mondo S."/>
            <person name="LaButti K."/>
            <person name="Haridas S."/>
            <person name="Pangalinan J."/>
            <person name="Salamov A.A."/>
            <person name="Simmons B.A."/>
            <person name="Magnuson J.K."/>
            <person name="Chen J."/>
            <person name="Drula E."/>
            <person name="Henrissat B."/>
            <person name="Wiebenga A."/>
            <person name="Lubbers R.J."/>
            <person name="Gomes A.C."/>
            <person name="Makela M.R."/>
            <person name="Stajich J."/>
            <person name="Grigoriev I.V."/>
            <person name="Mortensen U.H."/>
            <person name="De vries R.P."/>
            <person name="Baker S.E."/>
            <person name="Andersen M.R."/>
        </authorList>
    </citation>
    <scope>NUCLEOTIDE SEQUENCE [LARGE SCALE GENOMIC DNA]</scope>
    <source>
        <strain evidence="3 4">CBS 600.67</strain>
    </source>
</reference>
<dbReference type="InterPro" id="IPR012860">
    <property type="entry name" value="Afi1_N"/>
</dbReference>
<dbReference type="PANTHER" id="PTHR28245">
    <property type="entry name" value="ARF3-INTERACTING PROTEIN 1"/>
    <property type="match status" value="1"/>
</dbReference>
<feature type="compositionally biased region" description="Basic and acidic residues" evidence="1">
    <location>
        <begin position="50"/>
        <end position="63"/>
    </location>
</feature>